<dbReference type="InterPro" id="IPR003439">
    <property type="entry name" value="ABC_transporter-like_ATP-bd"/>
</dbReference>
<dbReference type="InterPro" id="IPR050683">
    <property type="entry name" value="Bact_Polysacc_Export_ATP-bd"/>
</dbReference>
<evidence type="ECO:0000256" key="2">
    <source>
        <dbReference type="ARBA" id="ARBA00022448"/>
    </source>
</evidence>
<organism evidence="6 7">
    <name type="scientific">Candidatus Obscuribacter phosphatis</name>
    <dbReference type="NCBI Taxonomy" id="1906157"/>
    <lineage>
        <taxon>Bacteria</taxon>
        <taxon>Bacillati</taxon>
        <taxon>Candidatus Melainabacteria</taxon>
        <taxon>Candidatus Obscuribacterales</taxon>
        <taxon>Candidatus Obscuribacteraceae</taxon>
        <taxon>Candidatus Obscuribacter</taxon>
    </lineage>
</organism>
<dbReference type="SMART" id="SM00382">
    <property type="entry name" value="AAA"/>
    <property type="match status" value="1"/>
</dbReference>
<evidence type="ECO:0000259" key="5">
    <source>
        <dbReference type="PROSITE" id="PS50893"/>
    </source>
</evidence>
<dbReference type="InterPro" id="IPR017871">
    <property type="entry name" value="ABC_transporter-like_CS"/>
</dbReference>
<evidence type="ECO:0000256" key="4">
    <source>
        <dbReference type="ARBA" id="ARBA00022840"/>
    </source>
</evidence>
<dbReference type="PANTHER" id="PTHR46743">
    <property type="entry name" value="TEICHOIC ACIDS EXPORT ATP-BINDING PROTEIN TAGH"/>
    <property type="match status" value="1"/>
</dbReference>
<dbReference type="Gene3D" id="3.40.50.300">
    <property type="entry name" value="P-loop containing nucleotide triphosphate hydrolases"/>
    <property type="match status" value="1"/>
</dbReference>
<dbReference type="GO" id="GO:0016887">
    <property type="term" value="F:ATP hydrolysis activity"/>
    <property type="evidence" value="ECO:0007669"/>
    <property type="project" value="InterPro"/>
</dbReference>
<dbReference type="InterPro" id="IPR027417">
    <property type="entry name" value="P-loop_NTPase"/>
</dbReference>
<proteinExistence type="inferred from homology"/>
<accession>A0A8J7P903</accession>
<dbReference type="EMBL" id="JAFLCK010000022">
    <property type="protein sequence ID" value="MBN8661579.1"/>
    <property type="molecule type" value="Genomic_DNA"/>
</dbReference>
<comment type="caution">
    <text evidence="6">The sequence shown here is derived from an EMBL/GenBank/DDBJ whole genome shotgun (WGS) entry which is preliminary data.</text>
</comment>
<evidence type="ECO:0000256" key="1">
    <source>
        <dbReference type="ARBA" id="ARBA00005417"/>
    </source>
</evidence>
<name>A0A8J7P903_9BACT</name>
<dbReference type="AlphaFoldDB" id="A0A8J7P903"/>
<dbReference type="InterPro" id="IPR003593">
    <property type="entry name" value="AAA+_ATPase"/>
</dbReference>
<keyword evidence="2" id="KW-0813">Transport</keyword>
<sequence>MSSESSNEQFKVEVTGVSKRYNIYERPVDRLKEIITRNKICCHREYWALRDINVQFPKGVTALIGPNGSGKSTLLQIIAGVLEPTNGNVERRGRITAILELGAGFQPDYSGRENVLLNGMILGIPREEMEERVESIAEFAEIGDFFDQPIKTYSSGMIVRLAFATAVSVEPEILLVDEAMAVGDQSFQVKCRDHIWRMKESGKTIIFVTHDMNMVKSWCDQAVLLNGGRTVKIGNVDEVVDAFEDLMDHHEKVAVKRFTAPVS</sequence>
<dbReference type="InterPro" id="IPR015860">
    <property type="entry name" value="ABC_transpr_TagH-like"/>
</dbReference>
<dbReference type="Pfam" id="PF00005">
    <property type="entry name" value="ABC_tran"/>
    <property type="match status" value="1"/>
</dbReference>
<evidence type="ECO:0000313" key="6">
    <source>
        <dbReference type="EMBL" id="MBN8661579.1"/>
    </source>
</evidence>
<dbReference type="PROSITE" id="PS50893">
    <property type="entry name" value="ABC_TRANSPORTER_2"/>
    <property type="match status" value="1"/>
</dbReference>
<protein>
    <submittedName>
        <fullName evidence="6">ABC transporter ATP-binding protein</fullName>
    </submittedName>
</protein>
<comment type="similarity">
    <text evidence="1">Belongs to the ABC transporter superfamily.</text>
</comment>
<dbReference type="SUPFAM" id="SSF52540">
    <property type="entry name" value="P-loop containing nucleoside triphosphate hydrolases"/>
    <property type="match status" value="1"/>
</dbReference>
<dbReference type="Proteomes" id="UP000664277">
    <property type="component" value="Unassembled WGS sequence"/>
</dbReference>
<dbReference type="PANTHER" id="PTHR46743:SF2">
    <property type="entry name" value="TEICHOIC ACIDS EXPORT ATP-BINDING PROTEIN TAGH"/>
    <property type="match status" value="1"/>
</dbReference>
<dbReference type="GO" id="GO:0140359">
    <property type="term" value="F:ABC-type transporter activity"/>
    <property type="evidence" value="ECO:0007669"/>
    <property type="project" value="InterPro"/>
</dbReference>
<evidence type="ECO:0000256" key="3">
    <source>
        <dbReference type="ARBA" id="ARBA00022741"/>
    </source>
</evidence>
<dbReference type="PROSITE" id="PS00211">
    <property type="entry name" value="ABC_TRANSPORTER_1"/>
    <property type="match status" value="1"/>
</dbReference>
<dbReference type="CDD" id="cd03220">
    <property type="entry name" value="ABC_KpsT_Wzt"/>
    <property type="match status" value="1"/>
</dbReference>
<reference evidence="6" key="1">
    <citation type="submission" date="2021-02" db="EMBL/GenBank/DDBJ databases">
        <title>Genome-Resolved Metagenomics of a Microbial Community Performing Photosynthetic Biological Nutrient Removal.</title>
        <authorList>
            <person name="Mcdaniel E.A."/>
        </authorList>
    </citation>
    <scope>NUCLEOTIDE SEQUENCE</scope>
    <source>
        <strain evidence="6">UWPOB_OBS1</strain>
    </source>
</reference>
<dbReference type="GO" id="GO:0005524">
    <property type="term" value="F:ATP binding"/>
    <property type="evidence" value="ECO:0007669"/>
    <property type="project" value="UniProtKB-KW"/>
</dbReference>
<evidence type="ECO:0000313" key="7">
    <source>
        <dbReference type="Proteomes" id="UP000664277"/>
    </source>
</evidence>
<dbReference type="GO" id="GO:0016020">
    <property type="term" value="C:membrane"/>
    <property type="evidence" value="ECO:0007669"/>
    <property type="project" value="InterPro"/>
</dbReference>
<keyword evidence="4 6" id="KW-0067">ATP-binding</keyword>
<feature type="domain" description="ABC transporter" evidence="5">
    <location>
        <begin position="29"/>
        <end position="252"/>
    </location>
</feature>
<gene>
    <name evidence="6" type="ORF">J0M35_14535</name>
</gene>
<keyword evidence="3" id="KW-0547">Nucleotide-binding</keyword>